<evidence type="ECO:0000256" key="1">
    <source>
        <dbReference type="SAM" id="Phobius"/>
    </source>
</evidence>
<keyword evidence="1" id="KW-1133">Transmembrane helix</keyword>
<dbReference type="HOGENOM" id="CLU_1875635_0_0_1"/>
<dbReference type="EMBL" id="KE145358">
    <property type="protein sequence ID" value="EPE33004.1"/>
    <property type="molecule type" value="Genomic_DNA"/>
</dbReference>
<sequence length="136" mass="14723">MPSSDPQQSISNQIAIIFGILATILTLLGVTVGCLQYRQNARNSIHQRDIEMQAPISPNSWHVPLIGNDDDFGVEATNLIEPPAPTYNGLGLRPPVQVGSHMSDALVGSVYAHLMARNARLIRPEVREGTAMLNVA</sequence>
<keyword evidence="1" id="KW-0472">Membrane</keyword>
<gene>
    <name evidence="2" type="ORF">GLAREA_06016</name>
</gene>
<dbReference type="GeneID" id="19465070"/>
<evidence type="ECO:0000313" key="2">
    <source>
        <dbReference type="EMBL" id="EPE33004.1"/>
    </source>
</evidence>
<evidence type="ECO:0000313" key="3">
    <source>
        <dbReference type="Proteomes" id="UP000016922"/>
    </source>
</evidence>
<organism evidence="2 3">
    <name type="scientific">Glarea lozoyensis (strain ATCC 20868 / MF5171)</name>
    <dbReference type="NCBI Taxonomy" id="1116229"/>
    <lineage>
        <taxon>Eukaryota</taxon>
        <taxon>Fungi</taxon>
        <taxon>Dikarya</taxon>
        <taxon>Ascomycota</taxon>
        <taxon>Pezizomycotina</taxon>
        <taxon>Leotiomycetes</taxon>
        <taxon>Helotiales</taxon>
        <taxon>Helotiaceae</taxon>
        <taxon>Glarea</taxon>
    </lineage>
</organism>
<dbReference type="KEGG" id="glz:GLAREA_06016"/>
<keyword evidence="1" id="KW-0812">Transmembrane</keyword>
<name>S3D781_GLAL2</name>
<keyword evidence="3" id="KW-1185">Reference proteome</keyword>
<dbReference type="AlphaFoldDB" id="S3D781"/>
<dbReference type="Proteomes" id="UP000016922">
    <property type="component" value="Unassembled WGS sequence"/>
</dbReference>
<accession>S3D781</accession>
<proteinExistence type="predicted"/>
<reference evidence="2 3" key="1">
    <citation type="journal article" date="2013" name="BMC Genomics">
        <title>Genomics-driven discovery of the pneumocandin biosynthetic gene cluster in the fungus Glarea lozoyensis.</title>
        <authorList>
            <person name="Chen L."/>
            <person name="Yue Q."/>
            <person name="Zhang X."/>
            <person name="Xiang M."/>
            <person name="Wang C."/>
            <person name="Li S."/>
            <person name="Che Y."/>
            <person name="Ortiz-Lopez F.J."/>
            <person name="Bills G.F."/>
            <person name="Liu X."/>
            <person name="An Z."/>
        </authorList>
    </citation>
    <scope>NUCLEOTIDE SEQUENCE [LARGE SCALE GENOMIC DNA]</scope>
    <source>
        <strain evidence="3">ATCC 20868 / MF5171</strain>
    </source>
</reference>
<protein>
    <submittedName>
        <fullName evidence="2">Uncharacterized protein</fullName>
    </submittedName>
</protein>
<dbReference type="RefSeq" id="XP_008079621.1">
    <property type="nucleotide sequence ID" value="XM_008081430.1"/>
</dbReference>
<feature type="transmembrane region" description="Helical" evidence="1">
    <location>
        <begin position="14"/>
        <end position="35"/>
    </location>
</feature>